<dbReference type="EMBL" id="BFEA01000480">
    <property type="protein sequence ID" value="GBG84532.1"/>
    <property type="molecule type" value="Genomic_DNA"/>
</dbReference>
<dbReference type="AlphaFoldDB" id="A0A388LQR2"/>
<reference evidence="1 2" key="1">
    <citation type="journal article" date="2018" name="Cell">
        <title>The Chara Genome: Secondary Complexity and Implications for Plant Terrestrialization.</title>
        <authorList>
            <person name="Nishiyama T."/>
            <person name="Sakayama H."/>
            <person name="Vries J.D."/>
            <person name="Buschmann H."/>
            <person name="Saint-Marcoux D."/>
            <person name="Ullrich K.K."/>
            <person name="Haas F.B."/>
            <person name="Vanderstraeten L."/>
            <person name="Becker D."/>
            <person name="Lang D."/>
            <person name="Vosolsobe S."/>
            <person name="Rombauts S."/>
            <person name="Wilhelmsson P.K.I."/>
            <person name="Janitza P."/>
            <person name="Kern R."/>
            <person name="Heyl A."/>
            <person name="Rumpler F."/>
            <person name="Villalobos L.I.A.C."/>
            <person name="Clay J.M."/>
            <person name="Skokan R."/>
            <person name="Toyoda A."/>
            <person name="Suzuki Y."/>
            <person name="Kagoshima H."/>
            <person name="Schijlen E."/>
            <person name="Tajeshwar N."/>
            <person name="Catarino B."/>
            <person name="Hetherington A.J."/>
            <person name="Saltykova A."/>
            <person name="Bonnot C."/>
            <person name="Breuninger H."/>
            <person name="Symeonidi A."/>
            <person name="Radhakrishnan G.V."/>
            <person name="Van Nieuwerburgh F."/>
            <person name="Deforce D."/>
            <person name="Chang C."/>
            <person name="Karol K.G."/>
            <person name="Hedrich R."/>
            <person name="Ulvskov P."/>
            <person name="Glockner G."/>
            <person name="Delwiche C.F."/>
            <person name="Petrasek J."/>
            <person name="Van de Peer Y."/>
            <person name="Friml J."/>
            <person name="Beilby M."/>
            <person name="Dolan L."/>
            <person name="Kohara Y."/>
            <person name="Sugano S."/>
            <person name="Fujiyama A."/>
            <person name="Delaux P.-M."/>
            <person name="Quint M."/>
            <person name="TheiBen G."/>
            <person name="Hagemann M."/>
            <person name="Harholt J."/>
            <person name="Dunand C."/>
            <person name="Zachgo S."/>
            <person name="Langdale J."/>
            <person name="Maumus F."/>
            <person name="Straeten D.V.D."/>
            <person name="Gould S.B."/>
            <person name="Rensing S.A."/>
        </authorList>
    </citation>
    <scope>NUCLEOTIDE SEQUENCE [LARGE SCALE GENOMIC DNA]</scope>
    <source>
        <strain evidence="1 2">S276</strain>
    </source>
</reference>
<proteinExistence type="predicted"/>
<evidence type="ECO:0000313" key="2">
    <source>
        <dbReference type="Proteomes" id="UP000265515"/>
    </source>
</evidence>
<accession>A0A388LQR2</accession>
<keyword evidence="2" id="KW-1185">Reference proteome</keyword>
<sequence>MERGVHGTWAARTRNMECMECMERVKSTACNVEYGVNGTCKVDCMQNAERGVHGTCEVDCMECGMWSEWNVQSGLHGTWNVEWMERGMWSAWNW</sequence>
<dbReference type="Proteomes" id="UP000265515">
    <property type="component" value="Unassembled WGS sequence"/>
</dbReference>
<comment type="caution">
    <text evidence="1">The sequence shown here is derived from an EMBL/GenBank/DDBJ whole genome shotgun (WGS) entry which is preliminary data.</text>
</comment>
<name>A0A388LQR2_CHABU</name>
<organism evidence="1 2">
    <name type="scientific">Chara braunii</name>
    <name type="common">Braun's stonewort</name>
    <dbReference type="NCBI Taxonomy" id="69332"/>
    <lineage>
        <taxon>Eukaryota</taxon>
        <taxon>Viridiplantae</taxon>
        <taxon>Streptophyta</taxon>
        <taxon>Charophyceae</taxon>
        <taxon>Charales</taxon>
        <taxon>Characeae</taxon>
        <taxon>Chara</taxon>
    </lineage>
</organism>
<dbReference type="Gramene" id="GBG84532">
    <property type="protein sequence ID" value="GBG84532"/>
    <property type="gene ID" value="CBR_g38814"/>
</dbReference>
<protein>
    <submittedName>
        <fullName evidence="1">Uncharacterized protein</fullName>
    </submittedName>
</protein>
<gene>
    <name evidence="1" type="ORF">CBR_g38814</name>
</gene>
<evidence type="ECO:0000313" key="1">
    <source>
        <dbReference type="EMBL" id="GBG84532.1"/>
    </source>
</evidence>